<accession>A0A376P822</accession>
<dbReference type="AlphaFoldDB" id="A0A376P822"/>
<gene>
    <name evidence="2" type="primary">mdtD_3</name>
    <name evidence="2" type="ORF">NCTC11341_06490</name>
</gene>
<evidence type="ECO:0000313" key="2">
    <source>
        <dbReference type="EMBL" id="STH74728.1"/>
    </source>
</evidence>
<keyword evidence="1" id="KW-0472">Membrane</keyword>
<reference evidence="2 3" key="1">
    <citation type="submission" date="2018-06" db="EMBL/GenBank/DDBJ databases">
        <authorList>
            <consortium name="Pathogen Informatics"/>
            <person name="Doyle S."/>
        </authorList>
    </citation>
    <scope>NUCLEOTIDE SEQUENCE [LARGE SCALE GENOMIC DNA]</scope>
    <source>
        <strain evidence="2 3">NCTC11341</strain>
    </source>
</reference>
<evidence type="ECO:0000256" key="1">
    <source>
        <dbReference type="SAM" id="Phobius"/>
    </source>
</evidence>
<proteinExistence type="predicted"/>
<keyword evidence="1" id="KW-1133">Transmembrane helix</keyword>
<dbReference type="EMBL" id="UGBT01000002">
    <property type="protein sequence ID" value="STH74728.1"/>
    <property type="molecule type" value="Genomic_DNA"/>
</dbReference>
<dbReference type="Proteomes" id="UP000254428">
    <property type="component" value="Unassembled WGS sequence"/>
</dbReference>
<sequence>MAVLTLALDGSKGTGLSPLAIAGLVAVGVVALVLYLLHARNNNRALSV</sequence>
<name>A0A376P822_ECOLX</name>
<protein>
    <submittedName>
        <fullName evidence="2">Putative multidrug resistance protein</fullName>
    </submittedName>
</protein>
<keyword evidence="1" id="KW-0812">Transmembrane</keyword>
<organism evidence="2 3">
    <name type="scientific">Escherichia coli</name>
    <dbReference type="NCBI Taxonomy" id="562"/>
    <lineage>
        <taxon>Bacteria</taxon>
        <taxon>Pseudomonadati</taxon>
        <taxon>Pseudomonadota</taxon>
        <taxon>Gammaproteobacteria</taxon>
        <taxon>Enterobacterales</taxon>
        <taxon>Enterobacteriaceae</taxon>
        <taxon>Escherichia</taxon>
    </lineage>
</organism>
<evidence type="ECO:0000313" key="3">
    <source>
        <dbReference type="Proteomes" id="UP000254428"/>
    </source>
</evidence>
<feature type="transmembrane region" description="Helical" evidence="1">
    <location>
        <begin position="16"/>
        <end position="37"/>
    </location>
</feature>